<dbReference type="EMBL" id="CABVLI010000042">
    <property type="protein sequence ID" value="VVT20565.1"/>
    <property type="molecule type" value="Genomic_DNA"/>
</dbReference>
<proteinExistence type="predicted"/>
<organism evidence="1 2">
    <name type="scientific">Sphingomonas aurantiaca</name>
    <dbReference type="NCBI Taxonomy" id="185949"/>
    <lineage>
        <taxon>Bacteria</taxon>
        <taxon>Pseudomonadati</taxon>
        <taxon>Pseudomonadota</taxon>
        <taxon>Alphaproteobacteria</taxon>
        <taxon>Sphingomonadales</taxon>
        <taxon>Sphingomonadaceae</taxon>
        <taxon>Sphingomonas</taxon>
    </lineage>
</organism>
<dbReference type="AlphaFoldDB" id="A0A5E7ZTV4"/>
<name>A0A5E7ZTV4_9SPHN</name>
<protein>
    <submittedName>
        <fullName evidence="1">Uncharacterized protein</fullName>
    </submittedName>
</protein>
<dbReference type="Proteomes" id="UP000326857">
    <property type="component" value="Unassembled WGS sequence"/>
</dbReference>
<evidence type="ECO:0000313" key="2">
    <source>
        <dbReference type="Proteomes" id="UP000326857"/>
    </source>
</evidence>
<accession>A0A5E7ZTV4</accession>
<sequence>MVPDPTMKLIGWAATRMTEAIVDRITDRVATKMKTRVVAAVRQRAGATLPNRRRGA</sequence>
<gene>
    <name evidence="1" type="ORF">SPHINGO391_470084</name>
</gene>
<evidence type="ECO:0000313" key="1">
    <source>
        <dbReference type="EMBL" id="VVT20565.1"/>
    </source>
</evidence>
<reference evidence="1 2" key="1">
    <citation type="submission" date="2019-09" db="EMBL/GenBank/DDBJ databases">
        <authorList>
            <person name="Dittami M. S."/>
        </authorList>
    </citation>
    <scope>NUCLEOTIDE SEQUENCE [LARGE SCALE GENOMIC DNA]</scope>
    <source>
        <strain evidence="1">SPHINGO391</strain>
    </source>
</reference>